<dbReference type="Gene3D" id="3.30.420.10">
    <property type="entry name" value="Ribonuclease H-like superfamily/Ribonuclease H"/>
    <property type="match status" value="1"/>
</dbReference>
<dbReference type="PANTHER" id="PTHR37984">
    <property type="entry name" value="PROTEIN CBG26694"/>
    <property type="match status" value="1"/>
</dbReference>
<keyword evidence="11" id="KW-0862">Zinc</keyword>
<evidence type="ECO:0000256" key="1">
    <source>
        <dbReference type="ARBA" id="ARBA00010879"/>
    </source>
</evidence>
<feature type="compositionally biased region" description="Low complexity" evidence="12">
    <location>
        <begin position="320"/>
        <end position="371"/>
    </location>
</feature>
<dbReference type="GO" id="GO:0015074">
    <property type="term" value="P:DNA integration"/>
    <property type="evidence" value="ECO:0007669"/>
    <property type="project" value="InterPro"/>
</dbReference>
<dbReference type="Pfam" id="PF17921">
    <property type="entry name" value="Integrase_H2C2"/>
    <property type="match status" value="1"/>
</dbReference>
<feature type="domain" description="Integrase catalytic" evidence="15">
    <location>
        <begin position="1440"/>
        <end position="1599"/>
    </location>
</feature>
<evidence type="ECO:0000256" key="2">
    <source>
        <dbReference type="ARBA" id="ARBA00012180"/>
    </source>
</evidence>
<dbReference type="FunFam" id="3.30.420.10:FF:000032">
    <property type="entry name" value="Retrovirus-related Pol polyprotein from transposon 297-like Protein"/>
    <property type="match status" value="1"/>
</dbReference>
<proteinExistence type="inferred from homology"/>
<reference evidence="16 17" key="1">
    <citation type="journal article" date="2024" name="Proc. Natl. Acad. Sci. U.S.A.">
        <title>The genetic regulatory architecture and epigenomic basis for age-related changes in rattlesnake venom.</title>
        <authorList>
            <person name="Hogan M.P."/>
            <person name="Holding M.L."/>
            <person name="Nystrom G.S."/>
            <person name="Colston T.J."/>
            <person name="Bartlett D.A."/>
            <person name="Mason A.J."/>
            <person name="Ellsworth S.A."/>
            <person name="Rautsaw R.M."/>
            <person name="Lawrence K.C."/>
            <person name="Strickland J.L."/>
            <person name="He B."/>
            <person name="Fraser P."/>
            <person name="Margres M.J."/>
            <person name="Gilbert D.M."/>
            <person name="Gibbs H.L."/>
            <person name="Parkinson C.L."/>
            <person name="Rokyta D.R."/>
        </authorList>
    </citation>
    <scope>NUCLEOTIDE SEQUENCE [LARGE SCALE GENOMIC DNA]</scope>
    <source>
        <strain evidence="16">DRR0105</strain>
    </source>
</reference>
<dbReference type="FunFam" id="1.10.340.70:FF:000001">
    <property type="entry name" value="Retrovirus-related Pol polyprotein from transposon gypsy-like Protein"/>
    <property type="match status" value="1"/>
</dbReference>
<evidence type="ECO:0000256" key="9">
    <source>
        <dbReference type="ARBA" id="ARBA00022918"/>
    </source>
</evidence>
<keyword evidence="17" id="KW-1185">Reference proteome</keyword>
<evidence type="ECO:0000259" key="14">
    <source>
        <dbReference type="PROSITE" id="PS50878"/>
    </source>
</evidence>
<dbReference type="Pfam" id="PF00098">
    <property type="entry name" value="zf-CCHC"/>
    <property type="match status" value="1"/>
</dbReference>
<dbReference type="PROSITE" id="PS50878">
    <property type="entry name" value="RT_POL"/>
    <property type="match status" value="1"/>
</dbReference>
<dbReference type="EC" id="3.1.26.4" evidence="2"/>
<feature type="compositionally biased region" description="Low complexity" evidence="12">
    <location>
        <begin position="9"/>
        <end position="28"/>
    </location>
</feature>
<feature type="compositionally biased region" description="Low complexity" evidence="12">
    <location>
        <begin position="238"/>
        <end position="283"/>
    </location>
</feature>
<dbReference type="FunFam" id="3.30.70.270:FF:000020">
    <property type="entry name" value="Transposon Tf2-6 polyprotein-like Protein"/>
    <property type="match status" value="1"/>
</dbReference>
<keyword evidence="7" id="KW-0255">Endonuclease</keyword>
<dbReference type="SUPFAM" id="SSF50630">
    <property type="entry name" value="Acid proteases"/>
    <property type="match status" value="1"/>
</dbReference>
<dbReference type="InterPro" id="IPR041588">
    <property type="entry name" value="Integrase_H2C2"/>
</dbReference>
<keyword evidence="6" id="KW-0540">Nuclease</keyword>
<dbReference type="InterPro" id="IPR000477">
    <property type="entry name" value="RT_dom"/>
</dbReference>
<feature type="region of interest" description="Disordered" evidence="12">
    <location>
        <begin position="161"/>
        <end position="184"/>
    </location>
</feature>
<feature type="domain" description="CCHC-type" evidence="13">
    <location>
        <begin position="584"/>
        <end position="598"/>
    </location>
</feature>
<feature type="compositionally biased region" description="Polar residues" evidence="12">
    <location>
        <begin position="223"/>
        <end position="232"/>
    </location>
</feature>
<feature type="region of interest" description="Disordered" evidence="12">
    <location>
        <begin position="60"/>
        <end position="113"/>
    </location>
</feature>
<evidence type="ECO:0000256" key="4">
    <source>
        <dbReference type="ARBA" id="ARBA00022679"/>
    </source>
</evidence>
<sequence>MEEKKVPEAGTPPAAASPGATAAAASPGKEGPATQTVEKKLWQTPQLGARPKLSGELIWSSDWDKPSKSSGSFHTALPADERESQQREIYISPSSQQWRAARPSIAEDSGEWKYPPAACSGSLEYLAERFEELEVQSEEQLPLREAPSPFLAAQLAFQPLGTPARASSPTQRGESSLGPLLQGEIEQIPQISDQPSPSLHQIIEALRQLGLVPKPGKLQPVSLQTREAQHVQQPLRGLQQQRASPPPAAQQQGGLLLPPLAQPRLGGLQQQGAPPAPTAQQAGWDQLQQGVPRRLLRAAQPLDQQAGWGQVHLGAPPAPAAQQQRAPQQRGRQAGWGLQQQGAPRQQQRAQQQWDRQAGWGQQQPGWGPQQPALAPPFKATFDGDPEKLVFFLNQVRSHLNRWAYLYPEPGAMVDVIAANLEGEASEWLNNLYSEQAPELEDPHLFLLGLRERFEDPSIGLKAAGQIHTIKQAGRPALEYVREFRKMAGRIEGWPEQSLIHYFIEGLDDHLSQACIYREVPDRLQEWYQTAVKLDVKLSRYKKPPSPGVEPMPERSRRQPTPWRPPTTMPTDRPRPPVGPPLACFRCGQQGHRAANCPVAYPQQQSRPRPAAKKKPDQQPPRGKSNWINQELAAQATSPARQDTGAKAGSVPALPPLDSDDEGENDPMVSREIPSFTLAAKLIIPKSGVQINLSVLIDSGCTRCIISLPFAMKLGIRAKSLSKPMRFEQADGSLMGGILITQVTEPLRLEIGAHWEFIRFLVAPKMTEAVILGLAWLDKWKPFIWWEKGVRTMRLPIGPDPPIDSTDITGHLRPPKERAHMAASLTPGEPVIPKEYLDLAEVFSEKECDALPPHRPNDCSIELVPGAKLPRPRMYAMSPLEMEEMQRYVNKNLARGFIERAKSSVGAPVLFKEKKDGSLRLCVDYKGLNAVSVENKYPLPLLKDLLTHLAKGSVFTKLDLREAYYRVRIKEGDEWKTAFNCPMGSYQFKVMPFGLQGAPAVFMQLINEVLHDHLYKGVLVYLDDILIYSTNMTDHVKLVREVLKKLLNAKLYVKLSKCEFHQTQLDYLGYRISNEGIEMDPAKVKTIIEWQPPRTRKQLQSFLGFANFYRQFIPSFAEIALPLTELLKTGKGGGKPRPGQPLAWTMSCQTAFENLKRLFAAEPVLKHPCPGEPFVIQADASDVAVGAVLLQKNKNGILQPCAYTSKKFTESERRWAIWEKEAFAIRWALLNWRHYLEGSKVPFEVWTDHKNLEALKTPRKLSLKQVRWAQYFNRFNFTLKYIPGGKNFLADALSRLPQYKSEREQVNEAIIPNPQTVTQLTPRRVPNPDDPGVKKIKRELLTDQWFKDNQASLTCRDGLAYKGGKLYLPEALRLNALNHSHDVKQAGHFGYLKTLHLTRRQFWWPGLKKDVENYVKSCTVCATMKRIPGKTPGLLQPVADPSQPWEEVAMDFIVDLPESSGNTVIWTVIDLFSKQAHFIACKGLPSAQRLAKLFLKHIYRLHGAPKRIISDRGVQFTAKFWRNFLTLIGSSQGLSSAFHPATNGAAEAANKMVEQYLRCYVSYQQTNWTDLLPFAEVAYNNSVHSSTGYTPFKVATGKEFNPIPEYPQLPSASQTLDQWTSSKEGTWTPRSGRADPL</sequence>
<dbReference type="InterPro" id="IPR036397">
    <property type="entry name" value="RNaseH_sf"/>
</dbReference>
<dbReference type="EMBL" id="JAOTOJ010000018">
    <property type="protein sequence ID" value="KAK9391478.1"/>
    <property type="molecule type" value="Genomic_DNA"/>
</dbReference>
<dbReference type="InterPro" id="IPR036875">
    <property type="entry name" value="Znf_CCHC_sf"/>
</dbReference>
<dbReference type="PROSITE" id="PS50994">
    <property type="entry name" value="INTEGRASE"/>
    <property type="match status" value="1"/>
</dbReference>
<dbReference type="Gene3D" id="3.10.10.10">
    <property type="entry name" value="HIV Type 1 Reverse Transcriptase, subunit A, domain 1"/>
    <property type="match status" value="1"/>
</dbReference>
<feature type="region of interest" description="Disordered" evidence="12">
    <location>
        <begin position="1606"/>
        <end position="1637"/>
    </location>
</feature>
<feature type="domain" description="Reverse transcriptase" evidence="14">
    <location>
        <begin position="893"/>
        <end position="1072"/>
    </location>
</feature>
<dbReference type="PROSITE" id="PS50158">
    <property type="entry name" value="ZF_CCHC"/>
    <property type="match status" value="1"/>
</dbReference>
<evidence type="ECO:0000256" key="12">
    <source>
        <dbReference type="SAM" id="MobiDB-lite"/>
    </source>
</evidence>
<dbReference type="EC" id="2.7.7.49" evidence="3"/>
<dbReference type="Pfam" id="PF00078">
    <property type="entry name" value="RVT_1"/>
    <property type="match status" value="1"/>
</dbReference>
<evidence type="ECO:0000259" key="15">
    <source>
        <dbReference type="PROSITE" id="PS50994"/>
    </source>
</evidence>
<evidence type="ECO:0000256" key="5">
    <source>
        <dbReference type="ARBA" id="ARBA00022695"/>
    </source>
</evidence>
<dbReference type="InterPro" id="IPR001584">
    <property type="entry name" value="Integrase_cat-core"/>
</dbReference>
<protein>
    <recommendedName>
        <fullName evidence="10">Gypsy retrotransposon integrase-like protein 1</fullName>
        <ecNumber evidence="3">2.7.7.49</ecNumber>
        <ecNumber evidence="2">3.1.26.4</ecNumber>
    </recommendedName>
</protein>
<dbReference type="GO" id="GO:0008270">
    <property type="term" value="F:zinc ion binding"/>
    <property type="evidence" value="ECO:0007669"/>
    <property type="project" value="UniProtKB-KW"/>
</dbReference>
<dbReference type="InterPro" id="IPR043128">
    <property type="entry name" value="Rev_trsase/Diguanyl_cyclase"/>
</dbReference>
<keyword evidence="8" id="KW-0378">Hydrolase</keyword>
<keyword evidence="11" id="KW-0863">Zinc-finger</keyword>
<evidence type="ECO:0000256" key="3">
    <source>
        <dbReference type="ARBA" id="ARBA00012493"/>
    </source>
</evidence>
<feature type="region of interest" description="Disordered" evidence="12">
    <location>
        <begin position="539"/>
        <end position="585"/>
    </location>
</feature>
<dbReference type="Gene3D" id="2.40.70.10">
    <property type="entry name" value="Acid Proteases"/>
    <property type="match status" value="1"/>
</dbReference>
<evidence type="ECO:0000313" key="16">
    <source>
        <dbReference type="EMBL" id="KAK9391478.1"/>
    </source>
</evidence>
<accession>A0AAW1AP33</accession>
<comment type="similarity">
    <text evidence="1">Belongs to the beta type-B retroviral polymerase family. HERV class-II K(HML-2) pol subfamily.</text>
</comment>
<dbReference type="InterPro" id="IPR001878">
    <property type="entry name" value="Znf_CCHC"/>
</dbReference>
<dbReference type="SUPFAM" id="SSF53098">
    <property type="entry name" value="Ribonuclease H-like"/>
    <property type="match status" value="1"/>
</dbReference>
<feature type="region of interest" description="Disordered" evidence="12">
    <location>
        <begin position="600"/>
        <end position="667"/>
    </location>
</feature>
<evidence type="ECO:0000256" key="11">
    <source>
        <dbReference type="PROSITE-ProRule" id="PRU00047"/>
    </source>
</evidence>
<dbReference type="InterPro" id="IPR021109">
    <property type="entry name" value="Peptidase_aspartic_dom_sf"/>
</dbReference>
<evidence type="ECO:0000256" key="8">
    <source>
        <dbReference type="ARBA" id="ARBA00022801"/>
    </source>
</evidence>
<dbReference type="FunFam" id="3.10.20.370:FF:000003">
    <property type="entry name" value="Transposon Tf2-6 polyprotein"/>
    <property type="match status" value="1"/>
</dbReference>
<dbReference type="InterPro" id="IPR050951">
    <property type="entry name" value="Retrovirus_Pol_polyprotein"/>
</dbReference>
<keyword evidence="5" id="KW-0548">Nucleotidyltransferase</keyword>
<dbReference type="Pfam" id="PF08284">
    <property type="entry name" value="RVP_2"/>
    <property type="match status" value="1"/>
</dbReference>
<feature type="region of interest" description="Disordered" evidence="12">
    <location>
        <begin position="1"/>
        <end position="48"/>
    </location>
</feature>
<dbReference type="Gene3D" id="3.30.70.270">
    <property type="match status" value="2"/>
</dbReference>
<dbReference type="GO" id="GO:0003964">
    <property type="term" value="F:RNA-directed DNA polymerase activity"/>
    <property type="evidence" value="ECO:0007669"/>
    <property type="project" value="UniProtKB-KW"/>
</dbReference>
<dbReference type="CDD" id="cd09274">
    <property type="entry name" value="RNase_HI_RT_Ty3"/>
    <property type="match status" value="1"/>
</dbReference>
<keyword evidence="11" id="KW-0479">Metal-binding</keyword>
<dbReference type="GO" id="GO:0004523">
    <property type="term" value="F:RNA-DNA hybrid ribonuclease activity"/>
    <property type="evidence" value="ECO:0007669"/>
    <property type="project" value="UniProtKB-EC"/>
</dbReference>
<evidence type="ECO:0000259" key="13">
    <source>
        <dbReference type="PROSITE" id="PS50158"/>
    </source>
</evidence>
<evidence type="ECO:0000256" key="7">
    <source>
        <dbReference type="ARBA" id="ARBA00022759"/>
    </source>
</evidence>
<organism evidence="16 17">
    <name type="scientific">Crotalus adamanteus</name>
    <name type="common">Eastern diamondback rattlesnake</name>
    <dbReference type="NCBI Taxonomy" id="8729"/>
    <lineage>
        <taxon>Eukaryota</taxon>
        <taxon>Metazoa</taxon>
        <taxon>Chordata</taxon>
        <taxon>Craniata</taxon>
        <taxon>Vertebrata</taxon>
        <taxon>Euteleostomi</taxon>
        <taxon>Lepidosauria</taxon>
        <taxon>Squamata</taxon>
        <taxon>Bifurcata</taxon>
        <taxon>Unidentata</taxon>
        <taxon>Episquamata</taxon>
        <taxon>Toxicofera</taxon>
        <taxon>Serpentes</taxon>
        <taxon>Colubroidea</taxon>
        <taxon>Viperidae</taxon>
        <taxon>Crotalinae</taxon>
        <taxon>Crotalus</taxon>
    </lineage>
</organism>
<dbReference type="SUPFAM" id="SSF57756">
    <property type="entry name" value="Retrovirus zinc finger-like domains"/>
    <property type="match status" value="1"/>
</dbReference>
<dbReference type="InterPro" id="IPR043502">
    <property type="entry name" value="DNA/RNA_pol_sf"/>
</dbReference>
<dbReference type="InterPro" id="IPR012337">
    <property type="entry name" value="RNaseH-like_sf"/>
</dbReference>
<keyword evidence="4" id="KW-0808">Transferase</keyword>
<dbReference type="InterPro" id="IPR041373">
    <property type="entry name" value="RT_RNaseH"/>
</dbReference>
<dbReference type="Proteomes" id="UP001474421">
    <property type="component" value="Unassembled WGS sequence"/>
</dbReference>
<evidence type="ECO:0000256" key="6">
    <source>
        <dbReference type="ARBA" id="ARBA00022722"/>
    </source>
</evidence>
<feature type="compositionally biased region" description="Polar residues" evidence="12">
    <location>
        <begin position="165"/>
        <end position="174"/>
    </location>
</feature>
<dbReference type="Pfam" id="PF00665">
    <property type="entry name" value="rve"/>
    <property type="match status" value="1"/>
</dbReference>
<dbReference type="SUPFAM" id="SSF56672">
    <property type="entry name" value="DNA/RNA polymerases"/>
    <property type="match status" value="1"/>
</dbReference>
<dbReference type="PANTHER" id="PTHR37984:SF5">
    <property type="entry name" value="PROTEIN NYNRIN-LIKE"/>
    <property type="match status" value="1"/>
</dbReference>
<dbReference type="GO" id="GO:0003676">
    <property type="term" value="F:nucleic acid binding"/>
    <property type="evidence" value="ECO:0007669"/>
    <property type="project" value="InterPro"/>
</dbReference>
<dbReference type="Pfam" id="PF17917">
    <property type="entry name" value="RT_RNaseH"/>
    <property type="match status" value="1"/>
</dbReference>
<dbReference type="SMART" id="SM00343">
    <property type="entry name" value="ZnF_C2HC"/>
    <property type="match status" value="1"/>
</dbReference>
<feature type="region of interest" description="Disordered" evidence="12">
    <location>
        <begin position="223"/>
        <end position="285"/>
    </location>
</feature>
<feature type="compositionally biased region" description="Polar residues" evidence="12">
    <location>
        <begin position="1610"/>
        <end position="1629"/>
    </location>
</feature>
<dbReference type="CDD" id="cd01647">
    <property type="entry name" value="RT_LTR"/>
    <property type="match status" value="1"/>
</dbReference>
<gene>
    <name evidence="16" type="ORF">NXF25_017867</name>
</gene>
<dbReference type="Gene3D" id="1.10.340.70">
    <property type="match status" value="1"/>
</dbReference>
<dbReference type="Gene3D" id="4.10.60.10">
    <property type="entry name" value="Zinc finger, CCHC-type"/>
    <property type="match status" value="1"/>
</dbReference>
<evidence type="ECO:0000313" key="17">
    <source>
        <dbReference type="Proteomes" id="UP001474421"/>
    </source>
</evidence>
<name>A0AAW1AP33_CROAD</name>
<dbReference type="Pfam" id="PF03732">
    <property type="entry name" value="Retrotrans_gag"/>
    <property type="match status" value="1"/>
</dbReference>
<keyword evidence="9" id="KW-0695">RNA-directed DNA polymerase</keyword>
<feature type="region of interest" description="Disordered" evidence="12">
    <location>
        <begin position="309"/>
        <end position="371"/>
    </location>
</feature>
<dbReference type="CDD" id="cd00303">
    <property type="entry name" value="retropepsin_like"/>
    <property type="match status" value="1"/>
</dbReference>
<comment type="caution">
    <text evidence="16">The sequence shown here is derived from an EMBL/GenBank/DDBJ whole genome shotgun (WGS) entry which is preliminary data.</text>
</comment>
<evidence type="ECO:0000256" key="10">
    <source>
        <dbReference type="ARBA" id="ARBA00039658"/>
    </source>
</evidence>
<dbReference type="InterPro" id="IPR005162">
    <property type="entry name" value="Retrotrans_gag_dom"/>
</dbReference>